<feature type="transmembrane region" description="Helical" evidence="1">
    <location>
        <begin position="70"/>
        <end position="90"/>
    </location>
</feature>
<dbReference type="EMBL" id="CP159290">
    <property type="protein sequence ID" value="XCH28814.1"/>
    <property type="molecule type" value="Genomic_DNA"/>
</dbReference>
<keyword evidence="1" id="KW-1133">Transmembrane helix</keyword>
<accession>A0AAU8FZC9</accession>
<keyword evidence="1" id="KW-0472">Membrane</keyword>
<organism evidence="2">
    <name type="scientific">Cellulosimicrobium sp. ES-005</name>
    <dbReference type="NCBI Taxonomy" id="3163031"/>
    <lineage>
        <taxon>Bacteria</taxon>
        <taxon>Bacillati</taxon>
        <taxon>Actinomycetota</taxon>
        <taxon>Actinomycetes</taxon>
        <taxon>Micrococcales</taxon>
        <taxon>Promicromonosporaceae</taxon>
        <taxon>Cellulosimicrobium</taxon>
    </lineage>
</organism>
<reference evidence="2" key="1">
    <citation type="submission" date="2024-06" db="EMBL/GenBank/DDBJ databases">
        <title>Complete genome sequence of the cellulolytic actinobacterium, Cellulosimicrobium ES-005.</title>
        <authorList>
            <person name="Matthews C.T."/>
            <person name="Underwood K.D."/>
            <person name="Ghanchi K.M."/>
            <person name="Fields S.D."/>
            <person name="Gardner S.G."/>
        </authorList>
    </citation>
    <scope>NUCLEOTIDE SEQUENCE</scope>
    <source>
        <strain evidence="2">ES-005</strain>
    </source>
</reference>
<name>A0AAU8FZC9_9MICO</name>
<gene>
    <name evidence="2" type="ORF">ABRQ22_14535</name>
</gene>
<evidence type="ECO:0000256" key="1">
    <source>
        <dbReference type="SAM" id="Phobius"/>
    </source>
</evidence>
<proteinExistence type="predicted"/>
<protein>
    <submittedName>
        <fullName evidence="2">Uncharacterized protein</fullName>
    </submittedName>
</protein>
<sequence>MTHGGTAAGRRRTERAGRLARALGVVAAVVGTALLVAWANRWYVAEMFARSAGAPDGADWWYVYDRLRQAHVTLVAAVVALGVAGLLWAVGRRARSPRPGPAVEAPGA</sequence>
<evidence type="ECO:0000313" key="2">
    <source>
        <dbReference type="EMBL" id="XCH28814.1"/>
    </source>
</evidence>
<dbReference type="AlphaFoldDB" id="A0AAU8FZC9"/>
<dbReference type="RefSeq" id="WP_253052180.1">
    <property type="nucleotide sequence ID" value="NZ_CP159290.1"/>
</dbReference>
<feature type="transmembrane region" description="Helical" evidence="1">
    <location>
        <begin position="19"/>
        <end position="39"/>
    </location>
</feature>
<keyword evidence="1" id="KW-0812">Transmembrane</keyword>